<evidence type="ECO:0000313" key="2">
    <source>
        <dbReference type="EMBL" id="GFO00981.1"/>
    </source>
</evidence>
<dbReference type="AlphaFoldDB" id="A0AAV3ZYI8"/>
<feature type="region of interest" description="Disordered" evidence="1">
    <location>
        <begin position="75"/>
        <end position="96"/>
    </location>
</feature>
<name>A0AAV3ZYI8_9GAST</name>
<feature type="compositionally biased region" description="Basic and acidic residues" evidence="1">
    <location>
        <begin position="82"/>
        <end position="96"/>
    </location>
</feature>
<sequence>MAEAATNQPDCEKVVLMTLEITITHKRPKSRKIVLCRFCATLPPLIEVVIGPERVDRGLKGALYSRTELIVTGSRDSVNHGLGREDSSSLKAQDIK</sequence>
<gene>
    <name evidence="2" type="ORF">PoB_002748600</name>
</gene>
<evidence type="ECO:0000256" key="1">
    <source>
        <dbReference type="SAM" id="MobiDB-lite"/>
    </source>
</evidence>
<proteinExistence type="predicted"/>
<evidence type="ECO:0000313" key="3">
    <source>
        <dbReference type="Proteomes" id="UP000735302"/>
    </source>
</evidence>
<keyword evidence="3" id="KW-1185">Reference proteome</keyword>
<dbReference type="Proteomes" id="UP000735302">
    <property type="component" value="Unassembled WGS sequence"/>
</dbReference>
<accession>A0AAV3ZYI8</accession>
<protein>
    <submittedName>
        <fullName evidence="2">Uncharacterized protein</fullName>
    </submittedName>
</protein>
<dbReference type="EMBL" id="BLXT01003182">
    <property type="protein sequence ID" value="GFO00981.1"/>
    <property type="molecule type" value="Genomic_DNA"/>
</dbReference>
<reference evidence="2 3" key="1">
    <citation type="journal article" date="2021" name="Elife">
        <title>Chloroplast acquisition without the gene transfer in kleptoplastic sea slugs, Plakobranchus ocellatus.</title>
        <authorList>
            <person name="Maeda T."/>
            <person name="Takahashi S."/>
            <person name="Yoshida T."/>
            <person name="Shimamura S."/>
            <person name="Takaki Y."/>
            <person name="Nagai Y."/>
            <person name="Toyoda A."/>
            <person name="Suzuki Y."/>
            <person name="Arimoto A."/>
            <person name="Ishii H."/>
            <person name="Satoh N."/>
            <person name="Nishiyama T."/>
            <person name="Hasebe M."/>
            <person name="Maruyama T."/>
            <person name="Minagawa J."/>
            <person name="Obokata J."/>
            <person name="Shigenobu S."/>
        </authorList>
    </citation>
    <scope>NUCLEOTIDE SEQUENCE [LARGE SCALE GENOMIC DNA]</scope>
</reference>
<organism evidence="2 3">
    <name type="scientific">Plakobranchus ocellatus</name>
    <dbReference type="NCBI Taxonomy" id="259542"/>
    <lineage>
        <taxon>Eukaryota</taxon>
        <taxon>Metazoa</taxon>
        <taxon>Spiralia</taxon>
        <taxon>Lophotrochozoa</taxon>
        <taxon>Mollusca</taxon>
        <taxon>Gastropoda</taxon>
        <taxon>Heterobranchia</taxon>
        <taxon>Euthyneura</taxon>
        <taxon>Panpulmonata</taxon>
        <taxon>Sacoglossa</taxon>
        <taxon>Placobranchoidea</taxon>
        <taxon>Plakobranchidae</taxon>
        <taxon>Plakobranchus</taxon>
    </lineage>
</organism>
<comment type="caution">
    <text evidence="2">The sequence shown here is derived from an EMBL/GenBank/DDBJ whole genome shotgun (WGS) entry which is preliminary data.</text>
</comment>